<accession>A0ABP3QH86</accession>
<dbReference type="NCBIfam" id="TIGR02678">
    <property type="entry name" value="TIGR02678 family protein"/>
    <property type="match status" value="1"/>
</dbReference>
<gene>
    <name evidence="1" type="ORF">GCM10009001_02410</name>
</gene>
<evidence type="ECO:0000313" key="2">
    <source>
        <dbReference type="Proteomes" id="UP001500866"/>
    </source>
</evidence>
<dbReference type="Pfam" id="PF09661">
    <property type="entry name" value="DUF2398"/>
    <property type="match status" value="1"/>
</dbReference>
<dbReference type="EMBL" id="BAAADS010000001">
    <property type="protein sequence ID" value="GAA0589975.1"/>
    <property type="molecule type" value="Genomic_DNA"/>
</dbReference>
<evidence type="ECO:0000313" key="1">
    <source>
        <dbReference type="EMBL" id="GAA0589975.1"/>
    </source>
</evidence>
<sequence length="390" mass="46272">METNQFDEKAINALSVLLENFWILRADNPALYQMVREREKVLKRYVDEKMGFDLIVHQHFIKLEKIPVDAKNWMGIQTFQEPRDYAIFCCALAFTENRSVDEQFLLSDICEDIKDLYPGELPLDWTNYSHRKSLVRVIRQLENLSLLKVVEGEIDRFATDSEQEVLYETTIYARYFMRSYPKDLFSYETKDEILAGEWERHEADERRKRVYRKLIMSPVVHREHEDDPDFAYIRNFRNRLREDLEEHTNFRLEVFKNAAMLVADERKQGMTLFPDQKGITDVAMHAAAYVRSQESYQSDEMGRIRLSRIGLEELVDHVKECYGAGWSKRYREATTKTITDELTEMLKDWEMLERDSLTNGYMLKPLFGRTTGSYPHDFNGKEDVAIEQKQ</sequence>
<dbReference type="InterPro" id="IPR013494">
    <property type="entry name" value="CHP02678"/>
</dbReference>
<keyword evidence="2" id="KW-1185">Reference proteome</keyword>
<dbReference type="RefSeq" id="WP_343809539.1">
    <property type="nucleotide sequence ID" value="NZ_BAAADS010000001.1"/>
</dbReference>
<comment type="caution">
    <text evidence="1">The sequence shown here is derived from an EMBL/GenBank/DDBJ whole genome shotgun (WGS) entry which is preliminary data.</text>
</comment>
<organism evidence="1 2">
    <name type="scientific">Virgibacillus siamensis</name>
    <dbReference type="NCBI Taxonomy" id="480071"/>
    <lineage>
        <taxon>Bacteria</taxon>
        <taxon>Bacillati</taxon>
        <taxon>Bacillota</taxon>
        <taxon>Bacilli</taxon>
        <taxon>Bacillales</taxon>
        <taxon>Bacillaceae</taxon>
        <taxon>Virgibacillus</taxon>
    </lineage>
</organism>
<name>A0ABP3QH86_9BACI</name>
<reference evidence="2" key="1">
    <citation type="journal article" date="2019" name="Int. J. Syst. Evol. Microbiol.">
        <title>The Global Catalogue of Microorganisms (GCM) 10K type strain sequencing project: providing services to taxonomists for standard genome sequencing and annotation.</title>
        <authorList>
            <consortium name="The Broad Institute Genomics Platform"/>
            <consortium name="The Broad Institute Genome Sequencing Center for Infectious Disease"/>
            <person name="Wu L."/>
            <person name="Ma J."/>
        </authorList>
    </citation>
    <scope>NUCLEOTIDE SEQUENCE [LARGE SCALE GENOMIC DNA]</scope>
    <source>
        <strain evidence="2">JCM 15395</strain>
    </source>
</reference>
<protein>
    <submittedName>
        <fullName evidence="1">TIGR02678 family protein</fullName>
    </submittedName>
</protein>
<dbReference type="Proteomes" id="UP001500866">
    <property type="component" value="Unassembled WGS sequence"/>
</dbReference>
<proteinExistence type="predicted"/>